<sequence>MAKDSKGHRAILESIFIGEDIFVDPNILGPDQDAAVDAWSMGAVKISDDFAGQPTRLCSSRPQDISIRPKKQGRTGDESNSSDGPTLRKTQMAKQQQQQQPRSGYRHMLRPKKPNTTAGDLDVDDVMADEVRRTQDTTWTGLGQGQLAPRDELFTPWSLVEKYPVNFIGNSNRPAASPYFQTPAVYDNQIWDFYYIQSPEAGKSPVLFVPTKQFQHLLKYINAAIGINLTIPIGTNADKFKVRFGLGGTPRPRFLGRTASLGEYLALPNLKSLPKDNPFNGVTPQAQQQFRELMQGLSNVQTFKKGDAKKKKRAIQRVADRQKWGLTTKRVQRYLGLRQGKQQSVVQELQNLTLGNSQAKLPPNIKFACVDVETYELNHNIVTEIGIAEIDTSSLRGIPAGDKTQNWFSMIKSHHYVVKENAWATNGQHVANNQQNFSFGQSQLVSRANIVQQVASHIGMPSPSRPGYRDACVVLVGHDIMADVEHLEKVNYDARKVPEIFDVVDTAHMFQHWRRESNATKLSRVLESLEIRHRYLHNAGNDATYTLQAMLAMAQVTRQESFDRAMGKKIERPFQENEVDNEGGWSSDEANDGGNPVGLPRANGYDST</sequence>
<evidence type="ECO:0000256" key="1">
    <source>
        <dbReference type="SAM" id="MobiDB-lite"/>
    </source>
</evidence>
<dbReference type="SUPFAM" id="SSF53098">
    <property type="entry name" value="Ribonuclease H-like"/>
    <property type="match status" value="1"/>
</dbReference>
<feature type="compositionally biased region" description="Polar residues" evidence="1">
    <location>
        <begin position="78"/>
        <end position="94"/>
    </location>
</feature>
<dbReference type="GO" id="GO:0003676">
    <property type="term" value="F:nucleic acid binding"/>
    <property type="evidence" value="ECO:0007669"/>
    <property type="project" value="InterPro"/>
</dbReference>
<reference evidence="3 4" key="1">
    <citation type="journal article" date="2019" name="Mol. Biol. Evol.">
        <title>Blast fungal genomes show frequent chromosomal changes, gene gains and losses, and effector gene turnover.</title>
        <authorList>
            <person name="Gomez Luciano L.B."/>
            <person name="Jason Tsai I."/>
            <person name="Chuma I."/>
            <person name="Tosa Y."/>
            <person name="Chen Y.H."/>
            <person name="Li J.Y."/>
            <person name="Li M.Y."/>
            <person name="Jade Lu M.Y."/>
            <person name="Nakayashiki H."/>
            <person name="Li W.H."/>
        </authorList>
    </citation>
    <scope>NUCLEOTIDE SEQUENCE [LARGE SCALE GENOMIC DNA]</scope>
    <source>
        <strain evidence="3">MZ5-1-6</strain>
    </source>
</reference>
<dbReference type="InterPro" id="IPR048519">
    <property type="entry name" value="Gfd2/YDR514C-like_C"/>
</dbReference>
<dbReference type="InterPro" id="IPR040151">
    <property type="entry name" value="Gfd2/YDR514C-like"/>
</dbReference>
<dbReference type="PANTHER" id="PTHR28083">
    <property type="entry name" value="GOOD FOR FULL DBP5 ACTIVITY PROTEIN 2"/>
    <property type="match status" value="1"/>
</dbReference>
<name>A0A4P7N0B1_PYROR</name>
<dbReference type="EMBL" id="CP034205">
    <property type="protein sequence ID" value="QBZ55649.1"/>
    <property type="molecule type" value="Genomic_DNA"/>
</dbReference>
<dbReference type="InterPro" id="IPR036397">
    <property type="entry name" value="RNaseH_sf"/>
</dbReference>
<evidence type="ECO:0000313" key="4">
    <source>
        <dbReference type="Proteomes" id="UP000294847"/>
    </source>
</evidence>
<dbReference type="Gene3D" id="3.30.420.10">
    <property type="entry name" value="Ribonuclease H-like superfamily/Ribonuclease H"/>
    <property type="match status" value="1"/>
</dbReference>
<dbReference type="PANTHER" id="PTHR28083:SF1">
    <property type="entry name" value="GOOD FOR FULL DBP5 ACTIVITY PROTEIN 2"/>
    <property type="match status" value="1"/>
</dbReference>
<dbReference type="InterPro" id="IPR012337">
    <property type="entry name" value="RNaseH-like_sf"/>
</dbReference>
<protein>
    <recommendedName>
        <fullName evidence="2">Gfd2/YDR514C-like C-terminal domain-containing protein</fullName>
    </recommendedName>
</protein>
<accession>A0A4P7N0B1</accession>
<dbReference type="Proteomes" id="UP000294847">
    <property type="component" value="Chromosome 2"/>
</dbReference>
<dbReference type="Pfam" id="PF21762">
    <property type="entry name" value="DEDDh_C"/>
    <property type="match status" value="1"/>
</dbReference>
<feature type="domain" description="Gfd2/YDR514C-like C-terminal" evidence="2">
    <location>
        <begin position="367"/>
        <end position="553"/>
    </location>
</feature>
<proteinExistence type="predicted"/>
<evidence type="ECO:0000259" key="2">
    <source>
        <dbReference type="Pfam" id="PF21762"/>
    </source>
</evidence>
<dbReference type="AlphaFoldDB" id="A0A4P7N0B1"/>
<feature type="region of interest" description="Disordered" evidence="1">
    <location>
        <begin position="568"/>
        <end position="608"/>
    </location>
</feature>
<gene>
    <name evidence="3" type="ORF">PoMZ_00551</name>
</gene>
<evidence type="ECO:0000313" key="3">
    <source>
        <dbReference type="EMBL" id="QBZ55649.1"/>
    </source>
</evidence>
<organism evidence="3 4">
    <name type="scientific">Pyricularia oryzae</name>
    <name type="common">Rice blast fungus</name>
    <name type="synonym">Magnaporthe oryzae</name>
    <dbReference type="NCBI Taxonomy" id="318829"/>
    <lineage>
        <taxon>Eukaryota</taxon>
        <taxon>Fungi</taxon>
        <taxon>Dikarya</taxon>
        <taxon>Ascomycota</taxon>
        <taxon>Pezizomycotina</taxon>
        <taxon>Sordariomycetes</taxon>
        <taxon>Sordariomycetidae</taxon>
        <taxon>Magnaporthales</taxon>
        <taxon>Pyriculariaceae</taxon>
        <taxon>Pyricularia</taxon>
    </lineage>
</organism>
<feature type="region of interest" description="Disordered" evidence="1">
    <location>
        <begin position="52"/>
        <end position="121"/>
    </location>
</feature>
<feature type="compositionally biased region" description="Basic residues" evidence="1">
    <location>
        <begin position="104"/>
        <end position="113"/>
    </location>
</feature>
<dbReference type="GO" id="GO:0005634">
    <property type="term" value="C:nucleus"/>
    <property type="evidence" value="ECO:0007669"/>
    <property type="project" value="TreeGrafter"/>
</dbReference>